<evidence type="ECO:0000313" key="10">
    <source>
        <dbReference type="EMBL" id="KAK3801955.1"/>
    </source>
</evidence>
<dbReference type="Pfam" id="PF00028">
    <property type="entry name" value="Cadherin"/>
    <property type="match status" value="2"/>
</dbReference>
<feature type="compositionally biased region" description="Polar residues" evidence="6">
    <location>
        <begin position="972"/>
        <end position="985"/>
    </location>
</feature>
<dbReference type="InterPro" id="IPR002126">
    <property type="entry name" value="Cadherin-like_dom"/>
</dbReference>
<feature type="domain" description="Cadherin" evidence="9">
    <location>
        <begin position="142"/>
        <end position="246"/>
    </location>
</feature>
<dbReference type="Gene3D" id="2.60.40.60">
    <property type="entry name" value="Cadherins"/>
    <property type="match status" value="2"/>
</dbReference>
<dbReference type="SMART" id="SM00112">
    <property type="entry name" value="CA"/>
    <property type="match status" value="2"/>
</dbReference>
<feature type="region of interest" description="Disordered" evidence="6">
    <location>
        <begin position="778"/>
        <end position="849"/>
    </location>
</feature>
<evidence type="ECO:0000256" key="1">
    <source>
        <dbReference type="ARBA" id="ARBA00004370"/>
    </source>
</evidence>
<evidence type="ECO:0000256" key="5">
    <source>
        <dbReference type="PROSITE-ProRule" id="PRU00043"/>
    </source>
</evidence>
<dbReference type="PANTHER" id="PTHR24027:SF438">
    <property type="entry name" value="CADHERIN 23"/>
    <property type="match status" value="1"/>
</dbReference>
<dbReference type="GO" id="GO:0016477">
    <property type="term" value="P:cell migration"/>
    <property type="evidence" value="ECO:0007669"/>
    <property type="project" value="TreeGrafter"/>
</dbReference>
<name>A0AAE1B9S7_9GAST</name>
<feature type="region of interest" description="Disordered" evidence="6">
    <location>
        <begin position="1039"/>
        <end position="1072"/>
    </location>
</feature>
<evidence type="ECO:0000259" key="9">
    <source>
        <dbReference type="PROSITE" id="PS50268"/>
    </source>
</evidence>
<evidence type="ECO:0000256" key="4">
    <source>
        <dbReference type="ARBA" id="ARBA00023136"/>
    </source>
</evidence>
<dbReference type="AlphaFoldDB" id="A0AAE1B9S7"/>
<keyword evidence="8" id="KW-0732">Signal</keyword>
<feature type="region of interest" description="Disordered" evidence="6">
    <location>
        <begin position="546"/>
        <end position="626"/>
    </location>
</feature>
<dbReference type="SUPFAM" id="SSF49313">
    <property type="entry name" value="Cadherin-like"/>
    <property type="match status" value="2"/>
</dbReference>
<comment type="subcellular location">
    <subcellularLocation>
        <location evidence="1">Membrane</location>
    </subcellularLocation>
</comment>
<dbReference type="PANTHER" id="PTHR24027">
    <property type="entry name" value="CADHERIN-23"/>
    <property type="match status" value="1"/>
</dbReference>
<dbReference type="GO" id="GO:0045296">
    <property type="term" value="F:cadherin binding"/>
    <property type="evidence" value="ECO:0007669"/>
    <property type="project" value="TreeGrafter"/>
</dbReference>
<dbReference type="Proteomes" id="UP001283361">
    <property type="component" value="Unassembled WGS sequence"/>
</dbReference>
<dbReference type="PROSITE" id="PS50268">
    <property type="entry name" value="CADHERIN_2"/>
    <property type="match status" value="3"/>
</dbReference>
<evidence type="ECO:0000256" key="6">
    <source>
        <dbReference type="SAM" id="MobiDB-lite"/>
    </source>
</evidence>
<dbReference type="CDD" id="cd11304">
    <property type="entry name" value="Cadherin_repeat"/>
    <property type="match status" value="2"/>
</dbReference>
<feature type="region of interest" description="Disordered" evidence="6">
    <location>
        <begin position="948"/>
        <end position="985"/>
    </location>
</feature>
<feature type="domain" description="Cadherin" evidence="9">
    <location>
        <begin position="364"/>
        <end position="488"/>
    </location>
</feature>
<proteinExistence type="predicted"/>
<dbReference type="PRINTS" id="PR00205">
    <property type="entry name" value="CADHERIN"/>
</dbReference>
<reference evidence="10" key="1">
    <citation type="journal article" date="2023" name="G3 (Bethesda)">
        <title>A reference genome for the long-term kleptoplast-retaining sea slug Elysia crispata morphotype clarki.</title>
        <authorList>
            <person name="Eastman K.E."/>
            <person name="Pendleton A.L."/>
            <person name="Shaikh M.A."/>
            <person name="Suttiyut T."/>
            <person name="Ogas R."/>
            <person name="Tomko P."/>
            <person name="Gavelis G."/>
            <person name="Widhalm J.R."/>
            <person name="Wisecaver J.H."/>
        </authorList>
    </citation>
    <scope>NUCLEOTIDE SEQUENCE</scope>
    <source>
        <strain evidence="10">ECLA1</strain>
    </source>
</reference>
<feature type="compositionally biased region" description="Polar residues" evidence="6">
    <location>
        <begin position="948"/>
        <end position="957"/>
    </location>
</feature>
<evidence type="ECO:0000256" key="7">
    <source>
        <dbReference type="SAM" id="Phobius"/>
    </source>
</evidence>
<feature type="compositionally biased region" description="Polar residues" evidence="6">
    <location>
        <begin position="827"/>
        <end position="836"/>
    </location>
</feature>
<feature type="compositionally biased region" description="Polar residues" evidence="6">
    <location>
        <begin position="616"/>
        <end position="626"/>
    </location>
</feature>
<feature type="signal peptide" evidence="8">
    <location>
        <begin position="1"/>
        <end position="18"/>
    </location>
</feature>
<feature type="region of interest" description="Disordered" evidence="6">
    <location>
        <begin position="1087"/>
        <end position="1128"/>
    </location>
</feature>
<organism evidence="10 11">
    <name type="scientific">Elysia crispata</name>
    <name type="common">lettuce slug</name>
    <dbReference type="NCBI Taxonomy" id="231223"/>
    <lineage>
        <taxon>Eukaryota</taxon>
        <taxon>Metazoa</taxon>
        <taxon>Spiralia</taxon>
        <taxon>Lophotrochozoa</taxon>
        <taxon>Mollusca</taxon>
        <taxon>Gastropoda</taxon>
        <taxon>Heterobranchia</taxon>
        <taxon>Euthyneura</taxon>
        <taxon>Panpulmonata</taxon>
        <taxon>Sacoglossa</taxon>
        <taxon>Placobranchoidea</taxon>
        <taxon>Plakobranchidae</taxon>
        <taxon>Elysia</taxon>
    </lineage>
</organism>
<keyword evidence="2" id="KW-0677">Repeat</keyword>
<gene>
    <name evidence="10" type="ORF">RRG08_064549</name>
</gene>
<feature type="transmembrane region" description="Helical" evidence="7">
    <location>
        <begin position="502"/>
        <end position="523"/>
    </location>
</feature>
<evidence type="ECO:0000256" key="8">
    <source>
        <dbReference type="SAM" id="SignalP"/>
    </source>
</evidence>
<keyword evidence="3 5" id="KW-0106">Calcium</keyword>
<keyword evidence="4 7" id="KW-0472">Membrane</keyword>
<dbReference type="InterPro" id="IPR015919">
    <property type="entry name" value="Cadherin-like_sf"/>
</dbReference>
<evidence type="ECO:0000256" key="3">
    <source>
        <dbReference type="ARBA" id="ARBA00022837"/>
    </source>
</evidence>
<evidence type="ECO:0000256" key="2">
    <source>
        <dbReference type="ARBA" id="ARBA00022737"/>
    </source>
</evidence>
<dbReference type="GO" id="GO:0008013">
    <property type="term" value="F:beta-catenin binding"/>
    <property type="evidence" value="ECO:0007669"/>
    <property type="project" value="TreeGrafter"/>
</dbReference>
<dbReference type="EMBL" id="JAWDGP010000269">
    <property type="protein sequence ID" value="KAK3801955.1"/>
    <property type="molecule type" value="Genomic_DNA"/>
</dbReference>
<evidence type="ECO:0000313" key="11">
    <source>
        <dbReference type="Proteomes" id="UP001283361"/>
    </source>
</evidence>
<feature type="chain" id="PRO_5042284704" description="Cadherin domain-containing protein" evidence="8">
    <location>
        <begin position="19"/>
        <end position="1128"/>
    </location>
</feature>
<sequence>MRSAVGLIHADFIRILLAIATMRCFTESAWVKEDITTNVNENVKDVYIYNGTYMENDANCGQPVITVLEDFVTVSEPVQDLNASTPTWTVKVMLVKPLDAESKPNRLVNFSLVAKSGCGTPEQILKIFVKIDDVLDSPPQFNPDHYVVSVNESTAPGTLIVGDITAEDLDEYDEIFYTVNFLLTDRTLFSYNESAGVINIYLRETLDFETSRSHSFTITATDSINLSGTCKITINVRNTFDSRPIFSLPVYFASIEENVASGTSVTQVRAFDGDADEGSTGNVIRYSIVKGGAGMFEVDRISGAVTTRGILDAENPGVDDGMVQITVMAEEENSNGVAHQGDTNATVTLNVYIVDVDDNIPEFNAETFSGGIWEQAALGDFVTLASPGFISIEDKDRGATHNRFSIHLEKDGAPWDVFSPSLNTGQGHATLLLSLAKEGALQGMVGSEIKFKIIARPLSADGSITRSTVSSSADVVIFVSNVQTSPLLSRAGGEGFSMAETVITALVIALLLIIIFATVYAVHKTRRKKTPAMPVFRRNSKYYVSKRSNSNGQLPRLDSGPKVGRDPNRADNGGLRKPEIEEELTQRSPSDVYEPYVSQRKKFESAKSPMGAESSMLESSSATGTLNSTDKHTVTAAAYRNRCDVTLLANKTDGLSQLEQQLVIAGVQEETVAQTPCPSVEEKSVAQVRSRDTLLSLLDKPDSKNRCDVTSLEEAGVVDPSLAISESKVEKSSAGYVNVRAEDISASEAKKAVCDVAPLSQSLAAKNHGINDQLEKVAAGSDPTELGKDRRCDIVPFPSTGKFPKENSQPNIDRSYSDPVRPDSRKSSLSNTSTTDVAPLIKKDDGKKKVTRKINLREPMNAKPTVDGQTNLAFSEQKTHSFRDSTMDAGNNAPDKIARIPSDREINMPSSRNTSIENASTISYLPSTEIQRNNSKGAFNLIKKSGTLTSSTASTPRVSKIQVPPRAPKKIVQSSKKTTVPSSFQLSQPNVPPIALALPSFTGSPGLTEEYVIITNPVYESSSSIHKTPVSSTLTLAAETQRRQGEQPTSSAKACGELPPENDAILSESPSKNYLTKAKDLLSEVASSMMNGEKSEPRSNSAVSKTVRIVENQDHSSPVESREKLTRF</sequence>
<protein>
    <recommendedName>
        <fullName evidence="9">Cadherin domain-containing protein</fullName>
    </recommendedName>
</protein>
<dbReference type="GO" id="GO:0007156">
    <property type="term" value="P:homophilic cell adhesion via plasma membrane adhesion molecules"/>
    <property type="evidence" value="ECO:0007669"/>
    <property type="project" value="InterPro"/>
</dbReference>
<dbReference type="GO" id="GO:0005509">
    <property type="term" value="F:calcium ion binding"/>
    <property type="evidence" value="ECO:0007669"/>
    <property type="project" value="UniProtKB-UniRule"/>
</dbReference>
<feature type="domain" description="Cadherin" evidence="9">
    <location>
        <begin position="247"/>
        <end position="363"/>
    </location>
</feature>
<comment type="caution">
    <text evidence="10">The sequence shown here is derived from an EMBL/GenBank/DDBJ whole genome shotgun (WGS) entry which is preliminary data.</text>
</comment>
<accession>A0AAE1B9S7</accession>
<dbReference type="GO" id="GO:0016342">
    <property type="term" value="C:catenin complex"/>
    <property type="evidence" value="ECO:0007669"/>
    <property type="project" value="TreeGrafter"/>
</dbReference>
<keyword evidence="7" id="KW-1133">Transmembrane helix</keyword>
<keyword evidence="7" id="KW-0812">Transmembrane</keyword>
<dbReference type="InterPro" id="IPR039808">
    <property type="entry name" value="Cadherin"/>
</dbReference>
<feature type="compositionally biased region" description="Basic and acidic residues" evidence="6">
    <location>
        <begin position="563"/>
        <end position="579"/>
    </location>
</feature>
<keyword evidence="11" id="KW-1185">Reference proteome</keyword>